<reference evidence="1 2" key="1">
    <citation type="journal article" date="2012" name="PLoS Pathog.">
        <title>The genome of the obligate intracellular parasite Trachipleistophora hominis: new insights into microsporidian genome dynamics and reductive evolution.</title>
        <authorList>
            <person name="Heinz E."/>
            <person name="Williams T.A."/>
            <person name="Nakjang S."/>
            <person name="Noel C.J."/>
            <person name="Swan D.C."/>
            <person name="Goldberg A.V."/>
            <person name="Harris S.R."/>
            <person name="Weinmaier T."/>
            <person name="Markert S."/>
            <person name="Becher D."/>
            <person name="Bernhardt J."/>
            <person name="Dagan T."/>
            <person name="Hacker C."/>
            <person name="Lucocq J.M."/>
            <person name="Schweder T."/>
            <person name="Rattei T."/>
            <person name="Hall N."/>
            <person name="Hirt R.P."/>
            <person name="Embley T.M."/>
        </authorList>
    </citation>
    <scope>NUCLEOTIDE SEQUENCE [LARGE SCALE GENOMIC DNA]</scope>
</reference>
<dbReference type="EC" id="2.7.1.67" evidence="1"/>
<gene>
    <name evidence="1" type="ORF">THOM_2124</name>
</gene>
<organism evidence="1 2">
    <name type="scientific">Trachipleistophora hominis</name>
    <name type="common">Microsporidian parasite</name>
    <dbReference type="NCBI Taxonomy" id="72359"/>
    <lineage>
        <taxon>Eukaryota</taxon>
        <taxon>Fungi</taxon>
        <taxon>Fungi incertae sedis</taxon>
        <taxon>Microsporidia</taxon>
        <taxon>Pleistophoridae</taxon>
        <taxon>Trachipleistophora</taxon>
    </lineage>
</organism>
<name>L7JUE8_TRAHO</name>
<keyword evidence="1" id="KW-0418">Kinase</keyword>
<keyword evidence="1" id="KW-0808">Transferase</keyword>
<dbReference type="OrthoDB" id="10550081at2759"/>
<dbReference type="AlphaFoldDB" id="L7JUE8"/>
<dbReference type="EMBL" id="JH994006">
    <property type="protein sequence ID" value="ELQ74935.1"/>
    <property type="molecule type" value="Genomic_DNA"/>
</dbReference>
<dbReference type="Proteomes" id="UP000011185">
    <property type="component" value="Unassembled WGS sequence"/>
</dbReference>
<accession>L7JUE8</accession>
<dbReference type="InParanoid" id="L7JUE8"/>
<dbReference type="GO" id="GO:0004430">
    <property type="term" value="F:1-phosphatidylinositol 4-kinase activity"/>
    <property type="evidence" value="ECO:0007669"/>
    <property type="project" value="UniProtKB-EC"/>
</dbReference>
<dbReference type="VEuPathDB" id="MicrosporidiaDB:THOM_2124"/>
<proteinExistence type="predicted"/>
<keyword evidence="2" id="KW-1185">Reference proteome</keyword>
<dbReference type="STRING" id="72359.L7JUE8"/>
<evidence type="ECO:0000313" key="2">
    <source>
        <dbReference type="Proteomes" id="UP000011185"/>
    </source>
</evidence>
<dbReference type="HOGENOM" id="CLU_797369_0_0_1"/>
<evidence type="ECO:0000313" key="1">
    <source>
        <dbReference type="EMBL" id="ELQ74935.1"/>
    </source>
</evidence>
<sequence length="348" mass="41643">MLFTTNSIKYFKERTKLQICRDVHKFMSDDLIRRIKTALEYDEHRDLMDLLLVVSLGKRTCFSEYNEYYQAQIRRYHREKKYNDLKRLIDYYATFVYTNGAGTISYAFLKFDLTWYKTFLVFYFRRAKKGPALFEHVEAFFKLFVYTKSPVLIDVFNSVPYIDRTHPCVAEVYFYVHEIMCMKECYTCDYKGSFETLMMPFLLKMPALFVKNNHALIYHAEKLKLNNFNYTGIIEYLKDERTLLNGVVDVFGRIHREVRLRSSFKEEYVWALLVLARDNRYESADAVLTVILEILLEENLCGWEEERSESGSDTRVINESVSVGMGCRDYECRQYILKQYTFKQYTLK</sequence>
<protein>
    <submittedName>
        <fullName evidence="1">1-phosphatidylinositol 4-kinase</fullName>
        <ecNumber evidence="1">2.7.1.67</ecNumber>
    </submittedName>
</protein>